<reference evidence="1 2" key="1">
    <citation type="journal article" date="2018" name="Sci. Rep.">
        <title>Comparative analysis of the Pocillopora damicornis genome highlights role of immune system in coral evolution.</title>
        <authorList>
            <person name="Cunning R."/>
            <person name="Bay R.A."/>
            <person name="Gillette P."/>
            <person name="Baker A.C."/>
            <person name="Traylor-Knowles N."/>
        </authorList>
    </citation>
    <scope>NUCLEOTIDE SEQUENCE [LARGE SCALE GENOMIC DNA]</scope>
    <source>
        <strain evidence="1">RSMAS</strain>
        <tissue evidence="1">Whole animal</tissue>
    </source>
</reference>
<comment type="caution">
    <text evidence="1">The sequence shown here is derived from an EMBL/GenBank/DDBJ whole genome shotgun (WGS) entry which is preliminary data.</text>
</comment>
<evidence type="ECO:0000313" key="2">
    <source>
        <dbReference type="Proteomes" id="UP000275408"/>
    </source>
</evidence>
<accession>A0A3M6UEU5</accession>
<evidence type="ECO:0000313" key="1">
    <source>
        <dbReference type="EMBL" id="RMX52201.1"/>
    </source>
</evidence>
<organism evidence="1 2">
    <name type="scientific">Pocillopora damicornis</name>
    <name type="common">Cauliflower coral</name>
    <name type="synonym">Millepora damicornis</name>
    <dbReference type="NCBI Taxonomy" id="46731"/>
    <lineage>
        <taxon>Eukaryota</taxon>
        <taxon>Metazoa</taxon>
        <taxon>Cnidaria</taxon>
        <taxon>Anthozoa</taxon>
        <taxon>Hexacorallia</taxon>
        <taxon>Scleractinia</taxon>
        <taxon>Astrocoeniina</taxon>
        <taxon>Pocilloporidae</taxon>
        <taxon>Pocillopora</taxon>
    </lineage>
</organism>
<protein>
    <submittedName>
        <fullName evidence="1">Uncharacterized protein</fullName>
    </submittedName>
</protein>
<feature type="non-terminal residue" evidence="1">
    <location>
        <position position="65"/>
    </location>
</feature>
<dbReference type="Proteomes" id="UP000275408">
    <property type="component" value="Unassembled WGS sequence"/>
</dbReference>
<proteinExistence type="predicted"/>
<keyword evidence="2" id="KW-1185">Reference proteome</keyword>
<dbReference type="AlphaFoldDB" id="A0A3M6UEU5"/>
<gene>
    <name evidence="1" type="ORF">pdam_00024092</name>
</gene>
<dbReference type="EMBL" id="RCHS01001678">
    <property type="protein sequence ID" value="RMX52201.1"/>
    <property type="molecule type" value="Genomic_DNA"/>
</dbReference>
<sequence>MPEAFKEKYPSTRLHSRMKDLLKPPKGEIGLYFSPCSTCLEENDFGLSEITNVSIADKGNLGSYN</sequence>
<name>A0A3M6UEU5_POCDA</name>